<sequence>MTSRPSDYITSRVYTPEQVDYIVRAKGKESASFLAAKYGTSKGSICKVWDKAKMAGVVPSVRRVVYSPPSFDPSRPQPSMPRVAWLERPMPRAG</sequence>
<keyword evidence="2" id="KW-1185">Reference proteome</keyword>
<comment type="caution">
    <text evidence="1">The sequence shown here is derived from an EMBL/GenBank/DDBJ whole genome shotgun (WGS) entry which is preliminary data.</text>
</comment>
<dbReference type="RefSeq" id="WP_307020531.1">
    <property type="nucleotide sequence ID" value="NZ_JAUSUI010000005.1"/>
</dbReference>
<gene>
    <name evidence="1" type="ORF">J2S75_002864</name>
</gene>
<accession>A0ABU0BDC1</accession>
<organism evidence="1 2">
    <name type="scientific">Ancylobacter polymorphus</name>
    <dbReference type="NCBI Taxonomy" id="223390"/>
    <lineage>
        <taxon>Bacteria</taxon>
        <taxon>Pseudomonadati</taxon>
        <taxon>Pseudomonadota</taxon>
        <taxon>Alphaproteobacteria</taxon>
        <taxon>Hyphomicrobiales</taxon>
        <taxon>Xanthobacteraceae</taxon>
        <taxon>Ancylobacter</taxon>
    </lineage>
</organism>
<protein>
    <submittedName>
        <fullName evidence="1">Uncharacterized protein</fullName>
    </submittedName>
</protein>
<evidence type="ECO:0000313" key="2">
    <source>
        <dbReference type="Proteomes" id="UP001224682"/>
    </source>
</evidence>
<reference evidence="1 2" key="1">
    <citation type="submission" date="2023-07" db="EMBL/GenBank/DDBJ databases">
        <title>Genomic Encyclopedia of Type Strains, Phase IV (KMG-IV): sequencing the most valuable type-strain genomes for metagenomic binning, comparative biology and taxonomic classification.</title>
        <authorList>
            <person name="Goeker M."/>
        </authorList>
    </citation>
    <scope>NUCLEOTIDE SEQUENCE [LARGE SCALE GENOMIC DNA]</scope>
    <source>
        <strain evidence="1 2">DSM 2457</strain>
    </source>
</reference>
<evidence type="ECO:0000313" key="1">
    <source>
        <dbReference type="EMBL" id="MDQ0303830.1"/>
    </source>
</evidence>
<proteinExistence type="predicted"/>
<dbReference type="EMBL" id="JAUSUI010000005">
    <property type="protein sequence ID" value="MDQ0303830.1"/>
    <property type="molecule type" value="Genomic_DNA"/>
</dbReference>
<dbReference type="Proteomes" id="UP001224682">
    <property type="component" value="Unassembled WGS sequence"/>
</dbReference>
<name>A0ABU0BDC1_9HYPH</name>